<evidence type="ECO:0000313" key="1">
    <source>
        <dbReference type="EMBL" id="KAK6919959.1"/>
    </source>
</evidence>
<protein>
    <submittedName>
        <fullName evidence="1">Uncharacterized protein</fullName>
    </submittedName>
</protein>
<dbReference type="Proteomes" id="UP001370490">
    <property type="component" value="Unassembled WGS sequence"/>
</dbReference>
<keyword evidence="2" id="KW-1185">Reference proteome</keyword>
<comment type="caution">
    <text evidence="1">The sequence shown here is derived from an EMBL/GenBank/DDBJ whole genome shotgun (WGS) entry which is preliminary data.</text>
</comment>
<organism evidence="1 2">
    <name type="scientific">Dillenia turbinata</name>
    <dbReference type="NCBI Taxonomy" id="194707"/>
    <lineage>
        <taxon>Eukaryota</taxon>
        <taxon>Viridiplantae</taxon>
        <taxon>Streptophyta</taxon>
        <taxon>Embryophyta</taxon>
        <taxon>Tracheophyta</taxon>
        <taxon>Spermatophyta</taxon>
        <taxon>Magnoliopsida</taxon>
        <taxon>eudicotyledons</taxon>
        <taxon>Gunneridae</taxon>
        <taxon>Pentapetalae</taxon>
        <taxon>Dilleniales</taxon>
        <taxon>Dilleniaceae</taxon>
        <taxon>Dillenia</taxon>
    </lineage>
</organism>
<reference evidence="1 2" key="1">
    <citation type="submission" date="2023-12" db="EMBL/GenBank/DDBJ databases">
        <title>A high-quality genome assembly for Dillenia turbinata (Dilleniales).</title>
        <authorList>
            <person name="Chanderbali A."/>
        </authorList>
    </citation>
    <scope>NUCLEOTIDE SEQUENCE [LARGE SCALE GENOMIC DNA]</scope>
    <source>
        <strain evidence="1">LSX21</strain>
        <tissue evidence="1">Leaf</tissue>
    </source>
</reference>
<gene>
    <name evidence="1" type="ORF">RJ641_015863</name>
</gene>
<accession>A0AAN8USR5</accession>
<evidence type="ECO:0000313" key="2">
    <source>
        <dbReference type="Proteomes" id="UP001370490"/>
    </source>
</evidence>
<dbReference type="EMBL" id="JBAMMX010000021">
    <property type="protein sequence ID" value="KAK6919959.1"/>
    <property type="molecule type" value="Genomic_DNA"/>
</dbReference>
<dbReference type="AlphaFoldDB" id="A0AAN8USR5"/>
<sequence>MVAVVAVAAAAAAVSEGGKCEKLRPPSVHQPGVHVACLHPNPDCCRDIKSSLGMTKVPSILFASPRTWEVV</sequence>
<name>A0AAN8USR5_9MAGN</name>
<proteinExistence type="predicted"/>